<keyword evidence="5" id="KW-0788">Thiol protease</keyword>
<evidence type="ECO:0000313" key="11">
    <source>
        <dbReference type="Proteomes" id="UP000253314"/>
    </source>
</evidence>
<keyword evidence="11" id="KW-1185">Reference proteome</keyword>
<dbReference type="Proteomes" id="UP000253314">
    <property type="component" value="Unassembled WGS sequence"/>
</dbReference>
<keyword evidence="3 7" id="KW-0732">Signal</keyword>
<dbReference type="PANTHER" id="PTHR47053">
    <property type="entry name" value="MUREIN DD-ENDOPEPTIDASE MEPH-RELATED"/>
    <property type="match status" value="1"/>
</dbReference>
<evidence type="ECO:0000259" key="9">
    <source>
        <dbReference type="PROSITE" id="PS51935"/>
    </source>
</evidence>
<dbReference type="OrthoDB" id="9813368at2"/>
<evidence type="ECO:0000256" key="3">
    <source>
        <dbReference type="ARBA" id="ARBA00022729"/>
    </source>
</evidence>
<dbReference type="Pfam" id="PF00877">
    <property type="entry name" value="NLPC_P60"/>
    <property type="match status" value="1"/>
</dbReference>
<evidence type="ECO:0000256" key="1">
    <source>
        <dbReference type="ARBA" id="ARBA00007074"/>
    </source>
</evidence>
<dbReference type="RefSeq" id="WP_113808207.1">
    <property type="nucleotide sequence ID" value="NZ_QOCW01000033.1"/>
</dbReference>
<evidence type="ECO:0000256" key="6">
    <source>
        <dbReference type="SAM" id="MobiDB-lite"/>
    </source>
</evidence>
<dbReference type="AlphaFoldDB" id="A0A366XNA0"/>
<name>A0A366XNA0_9BACI</name>
<evidence type="ECO:0000313" key="10">
    <source>
        <dbReference type="EMBL" id="RBW67602.1"/>
    </source>
</evidence>
<reference evidence="10 11" key="1">
    <citation type="submission" date="2018-07" db="EMBL/GenBank/DDBJ databases">
        <title>Lottiidibacillus patelloidae gen. nov., sp. nov., isolated from the intestinal tract of a marine limpet and the reclassification of B. taeanensis BH030017T, B. algicola KMM 3737T and B. hwajinpoensis SW-72T as genus Lottiidibacillus.</title>
        <authorList>
            <person name="Liu R."/>
            <person name="Huang Z."/>
        </authorList>
    </citation>
    <scope>NUCLEOTIDE SEQUENCE [LARGE SCALE GENOMIC DNA]</scope>
    <source>
        <strain evidence="10 11">BH030017</strain>
    </source>
</reference>
<dbReference type="SUPFAM" id="SSF54001">
    <property type="entry name" value="Cysteine proteinases"/>
    <property type="match status" value="1"/>
</dbReference>
<comment type="similarity">
    <text evidence="1">Belongs to the peptidase C40 family.</text>
</comment>
<dbReference type="InterPro" id="IPR051202">
    <property type="entry name" value="Peptidase_C40"/>
</dbReference>
<dbReference type="InterPro" id="IPR000064">
    <property type="entry name" value="NLP_P60_dom"/>
</dbReference>
<dbReference type="GO" id="GO:0008234">
    <property type="term" value="F:cysteine-type peptidase activity"/>
    <property type="evidence" value="ECO:0007669"/>
    <property type="project" value="UniProtKB-KW"/>
</dbReference>
<evidence type="ECO:0000256" key="2">
    <source>
        <dbReference type="ARBA" id="ARBA00022670"/>
    </source>
</evidence>
<dbReference type="InterPro" id="IPR001119">
    <property type="entry name" value="SLH_dom"/>
</dbReference>
<comment type="caution">
    <text evidence="10">The sequence shown here is derived from an EMBL/GenBank/DDBJ whole genome shotgun (WGS) entry which is preliminary data.</text>
</comment>
<dbReference type="GO" id="GO:0006508">
    <property type="term" value="P:proteolysis"/>
    <property type="evidence" value="ECO:0007669"/>
    <property type="project" value="UniProtKB-KW"/>
</dbReference>
<dbReference type="Pfam" id="PF00395">
    <property type="entry name" value="SLH"/>
    <property type="match status" value="3"/>
</dbReference>
<feature type="signal peptide" evidence="7">
    <location>
        <begin position="1"/>
        <end position="25"/>
    </location>
</feature>
<dbReference type="PROSITE" id="PS51935">
    <property type="entry name" value="NLPC_P60"/>
    <property type="match status" value="1"/>
</dbReference>
<feature type="chain" id="PRO_5016663031" evidence="7">
    <location>
        <begin position="26"/>
        <end position="352"/>
    </location>
</feature>
<evidence type="ECO:0000256" key="7">
    <source>
        <dbReference type="SAM" id="SignalP"/>
    </source>
</evidence>
<feature type="compositionally biased region" description="Basic and acidic residues" evidence="6">
    <location>
        <begin position="153"/>
        <end position="163"/>
    </location>
</feature>
<proteinExistence type="inferred from homology"/>
<evidence type="ECO:0000256" key="5">
    <source>
        <dbReference type="ARBA" id="ARBA00022807"/>
    </source>
</evidence>
<organism evidence="10 11">
    <name type="scientific">Bacillus taeanensis</name>
    <dbReference type="NCBI Taxonomy" id="273032"/>
    <lineage>
        <taxon>Bacteria</taxon>
        <taxon>Bacillati</taxon>
        <taxon>Bacillota</taxon>
        <taxon>Bacilli</taxon>
        <taxon>Bacillales</taxon>
        <taxon>Bacillaceae</taxon>
        <taxon>Bacillus</taxon>
    </lineage>
</organism>
<feature type="domain" description="SLH" evidence="8">
    <location>
        <begin position="174"/>
        <end position="234"/>
    </location>
</feature>
<keyword evidence="4 10" id="KW-0378">Hydrolase</keyword>
<feature type="domain" description="NlpC/P60" evidence="9">
    <location>
        <begin position="25"/>
        <end position="147"/>
    </location>
</feature>
<feature type="domain" description="SLH" evidence="8">
    <location>
        <begin position="299"/>
        <end position="352"/>
    </location>
</feature>
<dbReference type="PROSITE" id="PS51272">
    <property type="entry name" value="SLH"/>
    <property type="match status" value="3"/>
</dbReference>
<dbReference type="InterPro" id="IPR038765">
    <property type="entry name" value="Papain-like_cys_pep_sf"/>
</dbReference>
<sequence length="352" mass="38326">MRKVLMLVLTLALCVVSFPNSYASASVRDDIISTAKQYIGVPYKWGGTTPSGFDCSGFLNYVFEKHGVDLPRTVSSIYPLGTSVSQSELEPGDLVFFETYKAGPSHAGIYVGSGKFIHASSSKGITISSVNNPYYWGPRYIGAKRILKDEAKVQEAPKEEAKPAPKPKPLPDLPAGQYHDVASNYWAIDEIRALGTSSIINGYPHSLFKPEQAITRAEVAGVVSSVLNLDKSKGSQVNYNDVSPNHWAAGAIHAATQAGILSGYENGTFKPDTEMTRDEIAAVLVRAFQLANNENAAVNFKDVAQNSWAYYDIQSLVANNITVGYADHTYRPTNDTSRAEFSVFLHRAMNAN</sequence>
<feature type="region of interest" description="Disordered" evidence="6">
    <location>
        <begin position="153"/>
        <end position="174"/>
    </location>
</feature>
<protein>
    <submittedName>
        <fullName evidence="10">Hydrolase Nlp/P60</fullName>
    </submittedName>
</protein>
<dbReference type="Gene3D" id="3.90.1720.10">
    <property type="entry name" value="endopeptidase domain like (from Nostoc punctiforme)"/>
    <property type="match status" value="1"/>
</dbReference>
<evidence type="ECO:0000259" key="8">
    <source>
        <dbReference type="PROSITE" id="PS51272"/>
    </source>
</evidence>
<dbReference type="PANTHER" id="PTHR47053:SF1">
    <property type="entry name" value="MUREIN DD-ENDOPEPTIDASE MEPH-RELATED"/>
    <property type="match status" value="1"/>
</dbReference>
<dbReference type="EMBL" id="QOCW01000033">
    <property type="protein sequence ID" value="RBW67602.1"/>
    <property type="molecule type" value="Genomic_DNA"/>
</dbReference>
<accession>A0A366XNA0</accession>
<feature type="domain" description="SLH" evidence="8">
    <location>
        <begin position="235"/>
        <end position="298"/>
    </location>
</feature>
<gene>
    <name evidence="10" type="ORF">DS031_21265</name>
</gene>
<keyword evidence="2" id="KW-0645">Protease</keyword>
<evidence type="ECO:0000256" key="4">
    <source>
        <dbReference type="ARBA" id="ARBA00022801"/>
    </source>
</evidence>